<dbReference type="InterPro" id="IPR013780">
    <property type="entry name" value="Glyco_hydro_b"/>
</dbReference>
<dbReference type="NCBIfam" id="TIGR02104">
    <property type="entry name" value="pulA_typeI"/>
    <property type="match status" value="1"/>
</dbReference>
<reference evidence="4" key="1">
    <citation type="submission" date="2016-10" db="EMBL/GenBank/DDBJ databases">
        <authorList>
            <person name="Varghese N."/>
            <person name="Submissions S."/>
        </authorList>
    </citation>
    <scope>NUCLEOTIDE SEQUENCE [LARGE SCALE GENOMIC DNA]</scope>
    <source>
        <strain evidence="4">K1</strain>
    </source>
</reference>
<organism evidence="3 4">
    <name type="scientific">Anoxybacillus pushchinoensis</name>
    <dbReference type="NCBI Taxonomy" id="150248"/>
    <lineage>
        <taxon>Bacteria</taxon>
        <taxon>Bacillati</taxon>
        <taxon>Bacillota</taxon>
        <taxon>Bacilli</taxon>
        <taxon>Bacillales</taxon>
        <taxon>Anoxybacillaceae</taxon>
        <taxon>Anoxybacillus</taxon>
    </lineage>
</organism>
<gene>
    <name evidence="3" type="ORF">SAMN05216169_100375</name>
</gene>
<keyword evidence="4" id="KW-1185">Reference proteome</keyword>
<comment type="similarity">
    <text evidence="1">Belongs to the glycosyl hydrolase 13 family.</text>
</comment>
<dbReference type="CDD" id="cd02860">
    <property type="entry name" value="E_set_Pullulanase"/>
    <property type="match status" value="1"/>
</dbReference>
<dbReference type="EMBL" id="FOJQ01000003">
    <property type="protein sequence ID" value="SFA40414.1"/>
    <property type="molecule type" value="Genomic_DNA"/>
</dbReference>
<dbReference type="AlphaFoldDB" id="A0A1I0SLM2"/>
<dbReference type="InterPro" id="IPR011840">
    <property type="entry name" value="PulA_typeI"/>
</dbReference>
<dbReference type="GO" id="GO:0004553">
    <property type="term" value="F:hydrolase activity, hydrolyzing O-glycosyl compounds"/>
    <property type="evidence" value="ECO:0007669"/>
    <property type="project" value="InterPro"/>
</dbReference>
<dbReference type="Pfam" id="PF02922">
    <property type="entry name" value="CBM_48"/>
    <property type="match status" value="1"/>
</dbReference>
<dbReference type="SMART" id="SM00642">
    <property type="entry name" value="Aamy"/>
    <property type="match status" value="1"/>
</dbReference>
<dbReference type="InterPro" id="IPR004193">
    <property type="entry name" value="Glyco_hydro_13_N"/>
</dbReference>
<dbReference type="Gene3D" id="3.20.20.80">
    <property type="entry name" value="Glycosidases"/>
    <property type="match status" value="1"/>
</dbReference>
<feature type="domain" description="Glycosyl hydrolase family 13 catalytic" evidence="2">
    <location>
        <begin position="223"/>
        <end position="611"/>
    </location>
</feature>
<dbReference type="InterPro" id="IPR040697">
    <property type="entry name" value="PulA_N1"/>
</dbReference>
<sequence length="707" mass="81953">MLPKQQSFEAYLDELTMITILFPCHVDQKRAPIFFLCDDKKTAYRLTIRSSEKHHSFIKYECLVPFIVELGKRYVVYTEEGWQAPLQVGAVMRTKAFDDLYAYDGNDLGATYDPEKTTFKVWAPTATDVLLKLIHPTTKEETTYVMTREKKGLWTYTVYDDVERFLYTYMTYVNFIWREAVDPYAKSVSVNGTYGVVVDLAKTNIPKPSMSPFILMTDAIIYEMHIRDFTIHQESGVRQKGKYVGLTERGTTGSNGTLTGLSYIKQLGVTHVQLMPVQDFEGVDELQPLKMYNWGYNTVHYNAPEGSYATDPYDPYVRIIELKRAIRAFQQEGIRVILDVVYNHVYVRETSSFEHLVPGYYFRYERNGYPSNGTGVGNDLASERKMVKKFIIDSVTYWLKEYGVDGFRFDLMGILDIDTMNDVRRAIDEVDPTVIILGEGWDLTTPLPSEKKTTIANAKHTPRIAYFNDRFRDYVKGSTFDIHERGFALGDCSYKEAVIGAIRGSIHLFFSPRQSVNYVECHDNHTLWDKMAVANAHESEYIRRKRQKLATAIVLLSQGIPFLHSGQEFYRTKKGVENSYNAPDEVNQVDWNEKSRWEEDVREIMELIELRKKHGAFRFLTADQVRRHMKFYDTHPSVIAYQLVDVGVYGPWKQIVVVYHNEEKKAMLPLADGKWKVMFSSEKEWSWNVCEQFIEINGIGTWVLIQC</sequence>
<proteinExistence type="inferred from homology"/>
<dbReference type="RefSeq" id="WP_091700275.1">
    <property type="nucleotide sequence ID" value="NZ_FOJQ01000003.1"/>
</dbReference>
<name>A0A1I0SLM2_9BACL</name>
<dbReference type="Proteomes" id="UP000198979">
    <property type="component" value="Unassembled WGS sequence"/>
</dbReference>
<dbReference type="CDD" id="cd11341">
    <property type="entry name" value="AmyAc_Pullulanase_LD-like"/>
    <property type="match status" value="1"/>
</dbReference>
<dbReference type="Pfam" id="PF21653">
    <property type="entry name" value="pulA_all-beta"/>
    <property type="match status" value="1"/>
</dbReference>
<dbReference type="Gene3D" id="2.60.40.10">
    <property type="entry name" value="Immunoglobulins"/>
    <property type="match status" value="1"/>
</dbReference>
<evidence type="ECO:0000313" key="3">
    <source>
        <dbReference type="EMBL" id="SFA40414.1"/>
    </source>
</evidence>
<dbReference type="Pfam" id="PF00128">
    <property type="entry name" value="Alpha-amylase"/>
    <property type="match status" value="2"/>
</dbReference>
<dbReference type="InterPro" id="IPR017853">
    <property type="entry name" value="GH"/>
</dbReference>
<dbReference type="Gene3D" id="2.60.40.2320">
    <property type="match status" value="1"/>
</dbReference>
<dbReference type="GO" id="GO:0005975">
    <property type="term" value="P:carbohydrate metabolic process"/>
    <property type="evidence" value="ECO:0007669"/>
    <property type="project" value="InterPro"/>
</dbReference>
<accession>A0A1I0SLM2</accession>
<dbReference type="STRING" id="150248.SAMN05216169_100375"/>
<dbReference type="SUPFAM" id="SSF51445">
    <property type="entry name" value="(Trans)glycosidases"/>
    <property type="match status" value="1"/>
</dbReference>
<evidence type="ECO:0000313" key="4">
    <source>
        <dbReference type="Proteomes" id="UP000198979"/>
    </source>
</evidence>
<dbReference type="InterPro" id="IPR013783">
    <property type="entry name" value="Ig-like_fold"/>
</dbReference>
<dbReference type="InterPro" id="IPR006047">
    <property type="entry name" value="GH13_cat_dom"/>
</dbReference>
<evidence type="ECO:0000259" key="2">
    <source>
        <dbReference type="SMART" id="SM00642"/>
    </source>
</evidence>
<dbReference type="Pfam" id="PF17999">
    <property type="entry name" value="PulA_N1"/>
    <property type="match status" value="1"/>
</dbReference>
<dbReference type="InterPro" id="IPR014756">
    <property type="entry name" value="Ig_E-set"/>
</dbReference>
<dbReference type="InterPro" id="IPR049117">
    <property type="entry name" value="pulA_all-beta"/>
</dbReference>
<dbReference type="OrthoDB" id="9761875at2"/>
<protein>
    <submittedName>
        <fullName evidence="3">Pullulanase</fullName>
    </submittedName>
</protein>
<dbReference type="Gene3D" id="2.60.40.1180">
    <property type="entry name" value="Golgi alpha-mannosidase II"/>
    <property type="match status" value="1"/>
</dbReference>
<dbReference type="SUPFAM" id="SSF81296">
    <property type="entry name" value="E set domains"/>
    <property type="match status" value="1"/>
</dbReference>
<dbReference type="PANTHER" id="PTHR43002">
    <property type="entry name" value="GLYCOGEN DEBRANCHING ENZYME"/>
    <property type="match status" value="1"/>
</dbReference>
<evidence type="ECO:0000256" key="1">
    <source>
        <dbReference type="ARBA" id="ARBA00008061"/>
    </source>
</evidence>